<dbReference type="KEGG" id="caul:KCG34_23355"/>
<keyword evidence="1" id="KW-0472">Membrane</keyword>
<feature type="transmembrane region" description="Helical" evidence="1">
    <location>
        <begin position="12"/>
        <end position="29"/>
    </location>
</feature>
<accession>A0A975FZQ8</accession>
<dbReference type="RefSeq" id="WP_211937990.1">
    <property type="nucleotide sequence ID" value="NZ_CP073078.1"/>
</dbReference>
<keyword evidence="1" id="KW-1133">Transmembrane helix</keyword>
<dbReference type="AlphaFoldDB" id="A0A975FZQ8"/>
<keyword evidence="1" id="KW-0812">Transmembrane</keyword>
<evidence type="ECO:0000313" key="2">
    <source>
        <dbReference type="EMBL" id="QUD87939.1"/>
    </source>
</evidence>
<keyword evidence="3" id="KW-1185">Reference proteome</keyword>
<sequence length="60" mass="6459">MEPARTALRRPVLMVAIAAMAFGVGLLAVQSGFRQARAPTVETAAIREWNAMVTPHGPDR</sequence>
<reference evidence="2" key="1">
    <citation type="submission" date="2021-04" db="EMBL/GenBank/DDBJ databases">
        <title>The complete genome sequence of Caulobacter sp. S6.</title>
        <authorList>
            <person name="Tang Y."/>
            <person name="Ouyang W."/>
            <person name="Liu Q."/>
            <person name="Huang B."/>
            <person name="Guo Z."/>
            <person name="Lei P."/>
        </authorList>
    </citation>
    <scope>NUCLEOTIDE SEQUENCE</scope>
    <source>
        <strain evidence="2">S6</strain>
    </source>
</reference>
<dbReference type="EMBL" id="CP073078">
    <property type="protein sequence ID" value="QUD87939.1"/>
    <property type="molecule type" value="Genomic_DNA"/>
</dbReference>
<name>A0A975FZQ8_9CAUL</name>
<gene>
    <name evidence="2" type="ORF">KCG34_23355</name>
</gene>
<proteinExistence type="predicted"/>
<evidence type="ECO:0000313" key="3">
    <source>
        <dbReference type="Proteomes" id="UP000676409"/>
    </source>
</evidence>
<dbReference type="Proteomes" id="UP000676409">
    <property type="component" value="Chromosome"/>
</dbReference>
<protein>
    <submittedName>
        <fullName evidence="2">Uncharacterized protein</fullName>
    </submittedName>
</protein>
<evidence type="ECO:0000256" key="1">
    <source>
        <dbReference type="SAM" id="Phobius"/>
    </source>
</evidence>
<organism evidence="2 3">
    <name type="scientific">Phenylobacterium montanum</name>
    <dbReference type="NCBI Taxonomy" id="2823693"/>
    <lineage>
        <taxon>Bacteria</taxon>
        <taxon>Pseudomonadati</taxon>
        <taxon>Pseudomonadota</taxon>
        <taxon>Alphaproteobacteria</taxon>
        <taxon>Caulobacterales</taxon>
        <taxon>Caulobacteraceae</taxon>
        <taxon>Phenylobacterium</taxon>
    </lineage>
</organism>